<dbReference type="Pfam" id="PF21082">
    <property type="entry name" value="MS_channel_3rd"/>
    <property type="match status" value="1"/>
</dbReference>
<dbReference type="SUPFAM" id="SSF50182">
    <property type="entry name" value="Sm-like ribonucleoproteins"/>
    <property type="match status" value="1"/>
</dbReference>
<dbReference type="InterPro" id="IPR010920">
    <property type="entry name" value="LSM_dom_sf"/>
</dbReference>
<dbReference type="EMBL" id="PDUD01000026">
    <property type="protein sequence ID" value="PHN04241.1"/>
    <property type="molecule type" value="Genomic_DNA"/>
</dbReference>
<dbReference type="Pfam" id="PF00924">
    <property type="entry name" value="MS_channel_2nd"/>
    <property type="match status" value="1"/>
</dbReference>
<dbReference type="SUPFAM" id="SSF82689">
    <property type="entry name" value="Mechanosensitive channel protein MscS (YggB), C-terminal domain"/>
    <property type="match status" value="1"/>
</dbReference>
<keyword evidence="5 8" id="KW-1133">Transmembrane helix</keyword>
<comment type="similarity">
    <text evidence="2">Belongs to the MscS (TC 1.A.23) family.</text>
</comment>
<dbReference type="InterPro" id="IPR052702">
    <property type="entry name" value="MscS-like_channel"/>
</dbReference>
<evidence type="ECO:0000256" key="6">
    <source>
        <dbReference type="ARBA" id="ARBA00023136"/>
    </source>
</evidence>
<dbReference type="Gene3D" id="2.30.30.60">
    <property type="match status" value="1"/>
</dbReference>
<dbReference type="AlphaFoldDB" id="A0A2D0N6U9"/>
<dbReference type="SUPFAM" id="SSF82861">
    <property type="entry name" value="Mechanosensitive channel protein MscS (YggB), transmembrane region"/>
    <property type="match status" value="1"/>
</dbReference>
<evidence type="ECO:0000313" key="13">
    <source>
        <dbReference type="Proteomes" id="UP000223913"/>
    </source>
</evidence>
<dbReference type="Pfam" id="PF21088">
    <property type="entry name" value="MS_channel_1st"/>
    <property type="match status" value="1"/>
</dbReference>
<dbReference type="InterPro" id="IPR011066">
    <property type="entry name" value="MscS_channel_C_sf"/>
</dbReference>
<feature type="compositionally biased region" description="Polar residues" evidence="7">
    <location>
        <begin position="102"/>
        <end position="115"/>
    </location>
</feature>
<evidence type="ECO:0000259" key="10">
    <source>
        <dbReference type="Pfam" id="PF21082"/>
    </source>
</evidence>
<dbReference type="GO" id="GO:0005886">
    <property type="term" value="C:plasma membrane"/>
    <property type="evidence" value="ECO:0007669"/>
    <property type="project" value="UniProtKB-SubCell"/>
</dbReference>
<feature type="domain" description="Mechanosensitive ion channel MscS C-terminal" evidence="10">
    <location>
        <begin position="394"/>
        <end position="476"/>
    </location>
</feature>
<dbReference type="PANTHER" id="PTHR30347:SF1">
    <property type="entry name" value="MECHANOSENSITIVE CHANNEL MSCK"/>
    <property type="match status" value="1"/>
</dbReference>
<dbReference type="GO" id="GO:0008381">
    <property type="term" value="F:mechanosensitive monoatomic ion channel activity"/>
    <property type="evidence" value="ECO:0007669"/>
    <property type="project" value="UniProtKB-ARBA"/>
</dbReference>
<dbReference type="InterPro" id="IPR006686">
    <property type="entry name" value="MscS_channel_CS"/>
</dbReference>
<gene>
    <name evidence="12" type="ORF">CRP01_22020</name>
</gene>
<keyword evidence="3" id="KW-1003">Cell membrane</keyword>
<evidence type="ECO:0000256" key="4">
    <source>
        <dbReference type="ARBA" id="ARBA00022692"/>
    </source>
</evidence>
<comment type="subcellular location">
    <subcellularLocation>
        <location evidence="1">Cell membrane</location>
        <topology evidence="1">Multi-pass membrane protein</topology>
    </subcellularLocation>
</comment>
<comment type="caution">
    <text evidence="12">The sequence shown here is derived from an EMBL/GenBank/DDBJ whole genome shotgun (WGS) entry which is preliminary data.</text>
</comment>
<dbReference type="Gene3D" id="1.10.287.1260">
    <property type="match status" value="1"/>
</dbReference>
<dbReference type="RefSeq" id="WP_099152267.1">
    <property type="nucleotide sequence ID" value="NZ_PDUD01000026.1"/>
</dbReference>
<evidence type="ECO:0000313" key="12">
    <source>
        <dbReference type="EMBL" id="PHN04241.1"/>
    </source>
</evidence>
<feature type="transmembrane region" description="Helical" evidence="8">
    <location>
        <begin position="191"/>
        <end position="208"/>
    </location>
</feature>
<name>A0A2D0N6U9_FLAN2</name>
<dbReference type="InterPro" id="IPR023408">
    <property type="entry name" value="MscS_beta-dom_sf"/>
</dbReference>
<dbReference type="Proteomes" id="UP000223913">
    <property type="component" value="Unassembled WGS sequence"/>
</dbReference>
<dbReference type="PROSITE" id="PS01246">
    <property type="entry name" value="UPF0003"/>
    <property type="match status" value="1"/>
</dbReference>
<dbReference type="PANTHER" id="PTHR30347">
    <property type="entry name" value="POTASSIUM CHANNEL RELATED"/>
    <property type="match status" value="1"/>
</dbReference>
<feature type="transmembrane region" description="Helical" evidence="8">
    <location>
        <begin position="282"/>
        <end position="315"/>
    </location>
</feature>
<dbReference type="InterPro" id="IPR011014">
    <property type="entry name" value="MscS_channel_TM-2"/>
</dbReference>
<dbReference type="InterPro" id="IPR049142">
    <property type="entry name" value="MS_channel_1st"/>
</dbReference>
<feature type="transmembrane region" description="Helical" evidence="8">
    <location>
        <begin position="66"/>
        <end position="85"/>
    </location>
</feature>
<evidence type="ECO:0000259" key="11">
    <source>
        <dbReference type="Pfam" id="PF21088"/>
    </source>
</evidence>
<dbReference type="InterPro" id="IPR006685">
    <property type="entry name" value="MscS_channel_2nd"/>
</dbReference>
<dbReference type="InterPro" id="IPR049278">
    <property type="entry name" value="MS_channel_C"/>
</dbReference>
<evidence type="ECO:0008006" key="14">
    <source>
        <dbReference type="Google" id="ProtNLM"/>
    </source>
</evidence>
<accession>A0A2D0N6U9</accession>
<evidence type="ECO:0000256" key="7">
    <source>
        <dbReference type="SAM" id="MobiDB-lite"/>
    </source>
</evidence>
<protein>
    <recommendedName>
        <fullName evidence="14">Mechanosensitive ion channel protein MscS</fullName>
    </recommendedName>
</protein>
<reference evidence="12 13" key="1">
    <citation type="submission" date="2017-10" db="EMBL/GenBank/DDBJ databases">
        <title>The draft genome sequence of Lewinella nigricans NBRC 102662.</title>
        <authorList>
            <person name="Wang K."/>
        </authorList>
    </citation>
    <scope>NUCLEOTIDE SEQUENCE [LARGE SCALE GENOMIC DNA]</scope>
    <source>
        <strain evidence="12 13">NBRC 102662</strain>
    </source>
</reference>
<evidence type="ECO:0000256" key="2">
    <source>
        <dbReference type="ARBA" id="ARBA00008017"/>
    </source>
</evidence>
<feature type="region of interest" description="Disordered" evidence="7">
    <location>
        <begin position="100"/>
        <end position="121"/>
    </location>
</feature>
<evidence type="ECO:0000256" key="8">
    <source>
        <dbReference type="SAM" id="Phobius"/>
    </source>
</evidence>
<feature type="transmembrane region" description="Helical" evidence="8">
    <location>
        <begin position="135"/>
        <end position="158"/>
    </location>
</feature>
<keyword evidence="13" id="KW-1185">Reference proteome</keyword>
<proteinExistence type="inferred from homology"/>
<keyword evidence="4 8" id="KW-0812">Transmembrane</keyword>
<evidence type="ECO:0000256" key="1">
    <source>
        <dbReference type="ARBA" id="ARBA00004651"/>
    </source>
</evidence>
<feature type="domain" description="Mechanosensitive ion channel MscS" evidence="9">
    <location>
        <begin position="320"/>
        <end position="386"/>
    </location>
</feature>
<feature type="domain" description="Mechanosensitive ion channel transmembrane helices 2/3" evidence="11">
    <location>
        <begin position="278"/>
        <end position="318"/>
    </location>
</feature>
<organism evidence="12 13">
    <name type="scientific">Flavilitoribacter nigricans (strain ATCC 23147 / DSM 23189 / NBRC 102662 / NCIMB 1420 / SS-2)</name>
    <name type="common">Lewinella nigricans</name>
    <dbReference type="NCBI Taxonomy" id="1122177"/>
    <lineage>
        <taxon>Bacteria</taxon>
        <taxon>Pseudomonadati</taxon>
        <taxon>Bacteroidota</taxon>
        <taxon>Saprospiria</taxon>
        <taxon>Saprospirales</taxon>
        <taxon>Lewinellaceae</taxon>
        <taxon>Flavilitoribacter</taxon>
    </lineage>
</organism>
<evidence type="ECO:0000256" key="5">
    <source>
        <dbReference type="ARBA" id="ARBA00022989"/>
    </source>
</evidence>
<dbReference type="OrthoDB" id="9809206at2"/>
<evidence type="ECO:0000256" key="3">
    <source>
        <dbReference type="ARBA" id="ARBA00022475"/>
    </source>
</evidence>
<dbReference type="Gene3D" id="3.30.70.100">
    <property type="match status" value="1"/>
</dbReference>
<sequence length="486" mass="55160">MDLNGILRFELFSISDISVTVGNLILMIILLAGMAFLYRSLLGKWLPIYFRKEDVQDAEKQRTRRLVQLCFFLLGLILVMITTGLDYRLYPPAGQPIPAEVTTPSVNQTDNSTGLQEEDGGPEQIIERDARRRGIWISTILFTILLFSIARLLDWILLHILNRNFQKRREAIQRIAINFDQPRLVRPAKRIVQPVVYTLAILFMAYVFNLDSFLSESFQVGSGENSDTINIGVTKIISAILILLIARLFVLIFTEVFLFPYYQRKEINIGSQYAINQLFKYFLYVIAILYALGAIGIDLTILLGGAAALLVGIGLGLQQTFNDLISGIILLSERSVEVGDVLDVGGTVGTVRRIGVRTSLVETRDNMTIIVPNSKLIGDSVVNWSHDEDKARFRISVGVAYGSDTALVKKILLQVAQEHPKALKRPAPFVRFINFGDSSLDFELLFWSKEFIRIEDVKSDMRFETDRLFRENNITIPFPQRDVWMR</sequence>
<feature type="transmembrane region" description="Helical" evidence="8">
    <location>
        <begin position="20"/>
        <end position="42"/>
    </location>
</feature>
<evidence type="ECO:0000259" key="9">
    <source>
        <dbReference type="Pfam" id="PF00924"/>
    </source>
</evidence>
<keyword evidence="6 8" id="KW-0472">Membrane</keyword>
<feature type="transmembrane region" description="Helical" evidence="8">
    <location>
        <begin position="236"/>
        <end position="261"/>
    </location>
</feature>